<evidence type="ECO:0000313" key="2">
    <source>
        <dbReference type="EMBL" id="EJK61654.1"/>
    </source>
</evidence>
<feature type="compositionally biased region" description="Basic and acidic residues" evidence="1">
    <location>
        <begin position="330"/>
        <end position="342"/>
    </location>
</feature>
<evidence type="ECO:0000256" key="1">
    <source>
        <dbReference type="SAM" id="MobiDB-lite"/>
    </source>
</evidence>
<feature type="region of interest" description="Disordered" evidence="1">
    <location>
        <begin position="74"/>
        <end position="105"/>
    </location>
</feature>
<feature type="non-terminal residue" evidence="2">
    <location>
        <position position="1"/>
    </location>
</feature>
<dbReference type="Proteomes" id="UP000266841">
    <property type="component" value="Unassembled WGS sequence"/>
</dbReference>
<comment type="caution">
    <text evidence="2">The sequence shown here is derived from an EMBL/GenBank/DDBJ whole genome shotgun (WGS) entry which is preliminary data.</text>
</comment>
<proteinExistence type="predicted"/>
<evidence type="ECO:0000313" key="3">
    <source>
        <dbReference type="Proteomes" id="UP000266841"/>
    </source>
</evidence>
<dbReference type="eggNOG" id="ENOG502R2HC">
    <property type="taxonomic scope" value="Eukaryota"/>
</dbReference>
<feature type="region of interest" description="Disordered" evidence="1">
    <location>
        <begin position="316"/>
        <end position="342"/>
    </location>
</feature>
<dbReference type="EMBL" id="AGNL01019679">
    <property type="protein sequence ID" value="EJK61654.1"/>
    <property type="molecule type" value="Genomic_DNA"/>
</dbReference>
<organism evidence="2 3">
    <name type="scientific">Thalassiosira oceanica</name>
    <name type="common">Marine diatom</name>
    <dbReference type="NCBI Taxonomy" id="159749"/>
    <lineage>
        <taxon>Eukaryota</taxon>
        <taxon>Sar</taxon>
        <taxon>Stramenopiles</taxon>
        <taxon>Ochrophyta</taxon>
        <taxon>Bacillariophyta</taxon>
        <taxon>Coscinodiscophyceae</taxon>
        <taxon>Thalassiosirophycidae</taxon>
        <taxon>Thalassiosirales</taxon>
        <taxon>Thalassiosiraceae</taxon>
        <taxon>Thalassiosira</taxon>
    </lineage>
</organism>
<protein>
    <submittedName>
        <fullName evidence="2">Uncharacterized protein</fullName>
    </submittedName>
</protein>
<sequence>TFMPSRRRSPAAVGKLSFPRFKVYYLPRRRVRFEPRLLDFRKRDLPNATAYGGSDGIYNNLRNSRNDAIRLAPASPAKQHRAEAAPGPDGDDNGPGSEPPPHGRFRYVSTFVTSRRRPPAAVGKPSFAYFPVDYLLHDVWRPDEPTDFRERYLLDATPYERSEDNGITLRNPRNNAIPLASAEMDFFDIILLTKQFWPVYGAMDPLLAYTLALIHLLACYTPRGSGKTTWEPTSSSTPTATPCFRAEIVGFEPPGTPQIQQVYGAMDPLLAYTLALMHLLAFYTPRGSGKTTWEPTSSSTPTATPCFRAEIVGFEPPGTPQIQQVSRCADSTRDDLQAQKVR</sequence>
<name>K0S9T0_THAOC</name>
<reference evidence="2 3" key="1">
    <citation type="journal article" date="2012" name="Genome Biol.">
        <title>Genome and low-iron response of an oceanic diatom adapted to chronic iron limitation.</title>
        <authorList>
            <person name="Lommer M."/>
            <person name="Specht M."/>
            <person name="Roy A.S."/>
            <person name="Kraemer L."/>
            <person name="Andreson R."/>
            <person name="Gutowska M.A."/>
            <person name="Wolf J."/>
            <person name="Bergner S.V."/>
            <person name="Schilhabel M.B."/>
            <person name="Klostermeier U.C."/>
            <person name="Beiko R.G."/>
            <person name="Rosenstiel P."/>
            <person name="Hippler M."/>
            <person name="Laroche J."/>
        </authorList>
    </citation>
    <scope>NUCLEOTIDE SEQUENCE [LARGE SCALE GENOMIC DNA]</scope>
    <source>
        <strain evidence="2 3">CCMP1005</strain>
    </source>
</reference>
<dbReference type="AlphaFoldDB" id="K0S9T0"/>
<accession>K0S9T0</accession>
<keyword evidence="3" id="KW-1185">Reference proteome</keyword>
<gene>
    <name evidence="2" type="ORF">THAOC_17816</name>
</gene>